<keyword evidence="1" id="KW-0812">Transmembrane</keyword>
<name>A0A9W6R9U1_9PSEU</name>
<keyword evidence="1" id="KW-0472">Membrane</keyword>
<feature type="transmembrane region" description="Helical" evidence="1">
    <location>
        <begin position="113"/>
        <end position="134"/>
    </location>
</feature>
<comment type="caution">
    <text evidence="3">The sequence shown here is derived from an EMBL/GenBank/DDBJ whole genome shotgun (WGS) entry which is preliminary data.</text>
</comment>
<accession>A0A9W6R9U1</accession>
<feature type="domain" description="CAAX prenyl protease 2/Lysostaphin resistance protein A-like" evidence="2">
    <location>
        <begin position="114"/>
        <end position="208"/>
    </location>
</feature>
<feature type="transmembrane region" description="Helical" evidence="1">
    <location>
        <begin position="243"/>
        <end position="263"/>
    </location>
</feature>
<dbReference type="EMBL" id="BSTI01000041">
    <property type="protein sequence ID" value="GLY71593.1"/>
    <property type="molecule type" value="Genomic_DNA"/>
</dbReference>
<gene>
    <name evidence="3" type="ORF">Atai01_82120</name>
</gene>
<feature type="transmembrane region" description="Helical" evidence="1">
    <location>
        <begin position="146"/>
        <end position="165"/>
    </location>
</feature>
<sequence length="290" mass="30577">MTTKNDSFRKFRFPILLVAMIAVMVVASLVNAAVGGLGPLSLVVGLGTAAAGLFVYTRLSRWLEQRDSVRELAREKARPGLLRGTAIGAGAFVATMLLIGMFGGWDHFSGGSFWGFVASIGMMASAAVNEELLFRGVIFRFAQDRFGTWNALALSAVLFGGSHLLNSGATLWGAISIAIEAGIMLGVCYVFTRSLWLPIGFHFAWNLFESGVFGTTVSGASNTPDGLLNTALSGPAVLTGGSFGPEASLIAVLTCVVPAVFLFRKASRQGLVVPFRSKKTEATAGLEVQS</sequence>
<dbReference type="Pfam" id="PF02517">
    <property type="entry name" value="Rce1-like"/>
    <property type="match status" value="1"/>
</dbReference>
<evidence type="ECO:0000259" key="2">
    <source>
        <dbReference type="Pfam" id="PF02517"/>
    </source>
</evidence>
<dbReference type="PANTHER" id="PTHR39430:SF1">
    <property type="entry name" value="PROTEASE"/>
    <property type="match status" value="1"/>
</dbReference>
<feature type="transmembrane region" description="Helical" evidence="1">
    <location>
        <begin position="171"/>
        <end position="191"/>
    </location>
</feature>
<evidence type="ECO:0000313" key="3">
    <source>
        <dbReference type="EMBL" id="GLY71593.1"/>
    </source>
</evidence>
<keyword evidence="4" id="KW-1185">Reference proteome</keyword>
<dbReference type="AlphaFoldDB" id="A0A9W6R9U1"/>
<organism evidence="3 4">
    <name type="scientific">Amycolatopsis taiwanensis</name>
    <dbReference type="NCBI Taxonomy" id="342230"/>
    <lineage>
        <taxon>Bacteria</taxon>
        <taxon>Bacillati</taxon>
        <taxon>Actinomycetota</taxon>
        <taxon>Actinomycetes</taxon>
        <taxon>Pseudonocardiales</taxon>
        <taxon>Pseudonocardiaceae</taxon>
        <taxon>Amycolatopsis</taxon>
    </lineage>
</organism>
<feature type="transmembrane region" description="Helical" evidence="1">
    <location>
        <begin position="203"/>
        <end position="223"/>
    </location>
</feature>
<feature type="transmembrane region" description="Helical" evidence="1">
    <location>
        <begin position="12"/>
        <end position="34"/>
    </location>
</feature>
<feature type="transmembrane region" description="Helical" evidence="1">
    <location>
        <begin position="40"/>
        <end position="59"/>
    </location>
</feature>
<keyword evidence="1" id="KW-1133">Transmembrane helix</keyword>
<evidence type="ECO:0000256" key="1">
    <source>
        <dbReference type="SAM" id="Phobius"/>
    </source>
</evidence>
<protein>
    <recommendedName>
        <fullName evidence="2">CAAX prenyl protease 2/Lysostaphin resistance protein A-like domain-containing protein</fullName>
    </recommendedName>
</protein>
<reference evidence="3" key="1">
    <citation type="submission" date="2023-03" db="EMBL/GenBank/DDBJ databases">
        <title>Amycolatopsis taiwanensis NBRC 103393.</title>
        <authorList>
            <person name="Ichikawa N."/>
            <person name="Sato H."/>
            <person name="Tonouchi N."/>
        </authorList>
    </citation>
    <scope>NUCLEOTIDE SEQUENCE</scope>
    <source>
        <strain evidence="3">NBRC 103393</strain>
    </source>
</reference>
<dbReference type="RefSeq" id="WP_285491459.1">
    <property type="nucleotide sequence ID" value="NZ_BSTI01000041.1"/>
</dbReference>
<dbReference type="PANTHER" id="PTHR39430">
    <property type="entry name" value="MEMBRANE-ASSOCIATED PROTEASE-RELATED"/>
    <property type="match status" value="1"/>
</dbReference>
<feature type="transmembrane region" description="Helical" evidence="1">
    <location>
        <begin position="80"/>
        <end position="101"/>
    </location>
</feature>
<dbReference type="InterPro" id="IPR003675">
    <property type="entry name" value="Rce1/LyrA-like_dom"/>
</dbReference>
<evidence type="ECO:0000313" key="4">
    <source>
        <dbReference type="Proteomes" id="UP001165136"/>
    </source>
</evidence>
<dbReference type="GO" id="GO:0004175">
    <property type="term" value="F:endopeptidase activity"/>
    <property type="evidence" value="ECO:0007669"/>
    <property type="project" value="UniProtKB-ARBA"/>
</dbReference>
<proteinExistence type="predicted"/>
<dbReference type="Proteomes" id="UP001165136">
    <property type="component" value="Unassembled WGS sequence"/>
</dbReference>
<dbReference type="GO" id="GO:0080120">
    <property type="term" value="P:CAAX-box protein maturation"/>
    <property type="evidence" value="ECO:0007669"/>
    <property type="project" value="UniProtKB-ARBA"/>
</dbReference>